<dbReference type="PANTHER" id="PTHR46796:SF14">
    <property type="entry name" value="TRANSCRIPTIONAL REGULATORY PROTEIN"/>
    <property type="match status" value="1"/>
</dbReference>
<dbReference type="SUPFAM" id="SSF46689">
    <property type="entry name" value="Homeodomain-like"/>
    <property type="match status" value="2"/>
</dbReference>
<keyword evidence="2" id="KW-0238">DNA-binding</keyword>
<dbReference type="Gene3D" id="1.10.10.60">
    <property type="entry name" value="Homeodomain-like"/>
    <property type="match status" value="2"/>
</dbReference>
<dbReference type="EMBL" id="JAGTIS010000002">
    <property type="protein sequence ID" value="MBT8765378.1"/>
    <property type="molecule type" value="Genomic_DNA"/>
</dbReference>
<dbReference type="PROSITE" id="PS01124">
    <property type="entry name" value="HTH_ARAC_FAMILY_2"/>
    <property type="match status" value="1"/>
</dbReference>
<evidence type="ECO:0000313" key="7">
    <source>
        <dbReference type="Proteomes" id="UP001519667"/>
    </source>
</evidence>
<protein>
    <submittedName>
        <fullName evidence="6">Helix-turn-helix transcriptional regulator</fullName>
    </submittedName>
</protein>
<dbReference type="InterPro" id="IPR018060">
    <property type="entry name" value="HTH_AraC"/>
</dbReference>
<dbReference type="InterPro" id="IPR009057">
    <property type="entry name" value="Homeodomain-like_sf"/>
</dbReference>
<reference evidence="6 7" key="1">
    <citation type="submission" date="2021-04" db="EMBL/GenBank/DDBJ databases">
        <title>Pseudomonas boanensis sp. nov., a bacterium isolated from river water used for household purposes in Boane District, Mozambique.</title>
        <authorList>
            <person name="Nicklasson M."/>
            <person name="Martin-Rodriguez A.J."/>
            <person name="Thorell K."/>
            <person name="Neves L."/>
            <person name="Mussagy A."/>
            <person name="Rydberg H.A."/>
            <person name="Hernroth B."/>
            <person name="Svensson-Stadler L."/>
            <person name="Sjoling A."/>
        </authorList>
    </citation>
    <scope>NUCLEOTIDE SEQUENCE [LARGE SCALE GENOMIC DNA]</scope>
    <source>
        <strain evidence="6 7">DB1</strain>
    </source>
</reference>
<accession>A0ABS5XCG5</accession>
<sequence>MQWLPDRATGTDLYCPPGILDPVIFHLTQSLLPALRMPDKANQLFVNQVGLALCTHISSQHGNVGTWQEPVRELSAVQVKCAKGLIANRLADSLSVAELAQECSLSRGSFTRAFKQSTGMTPPEWLLKMRVEKARQSMLHTRLNVSQIGLDCGFANQSHFSRVFQGIARTSPSKWRRFHGSGDQDGQWHCSFNRAHRYKKRTEA</sequence>
<evidence type="ECO:0000313" key="6">
    <source>
        <dbReference type="EMBL" id="MBT8765378.1"/>
    </source>
</evidence>
<proteinExistence type="predicted"/>
<name>A0ABS5XCG5_9GAMM</name>
<gene>
    <name evidence="6" type="ORF">J7302_04410</name>
</gene>
<dbReference type="SMART" id="SM00342">
    <property type="entry name" value="HTH_ARAC"/>
    <property type="match status" value="1"/>
</dbReference>
<evidence type="ECO:0000259" key="5">
    <source>
        <dbReference type="PROSITE" id="PS01124"/>
    </source>
</evidence>
<evidence type="ECO:0000256" key="3">
    <source>
        <dbReference type="ARBA" id="ARBA00023163"/>
    </source>
</evidence>
<feature type="domain" description="HTH araC/xylS-type" evidence="5">
    <location>
        <begin position="80"/>
        <end position="178"/>
    </location>
</feature>
<dbReference type="Proteomes" id="UP001519667">
    <property type="component" value="Unassembled WGS sequence"/>
</dbReference>
<comment type="caution">
    <text evidence="6">The sequence shown here is derived from an EMBL/GenBank/DDBJ whole genome shotgun (WGS) entry which is preliminary data.</text>
</comment>
<evidence type="ECO:0000256" key="4">
    <source>
        <dbReference type="ARBA" id="ARBA00037345"/>
    </source>
</evidence>
<comment type="function">
    <text evidence="4">Regulatory protein of the TOL plasmid xyl operons. XylS activates the xylXYZLTEGFJQKIH operon required for the degradation of toluene, m-xylene and p-xylene.</text>
</comment>
<keyword evidence="3" id="KW-0804">Transcription</keyword>
<dbReference type="RefSeq" id="WP_215371023.1">
    <property type="nucleotide sequence ID" value="NZ_JAGTIS010000002.1"/>
</dbReference>
<dbReference type="InterPro" id="IPR050204">
    <property type="entry name" value="AraC_XylS_family_regulators"/>
</dbReference>
<keyword evidence="7" id="KW-1185">Reference proteome</keyword>
<keyword evidence="1" id="KW-0805">Transcription regulation</keyword>
<evidence type="ECO:0000256" key="2">
    <source>
        <dbReference type="ARBA" id="ARBA00023125"/>
    </source>
</evidence>
<evidence type="ECO:0000256" key="1">
    <source>
        <dbReference type="ARBA" id="ARBA00023015"/>
    </source>
</evidence>
<dbReference type="PANTHER" id="PTHR46796">
    <property type="entry name" value="HTH-TYPE TRANSCRIPTIONAL ACTIVATOR RHAS-RELATED"/>
    <property type="match status" value="1"/>
</dbReference>
<dbReference type="Pfam" id="PF12833">
    <property type="entry name" value="HTH_18"/>
    <property type="match status" value="1"/>
</dbReference>
<organism evidence="6 7">
    <name type="scientific">Metapseudomonas boanensis</name>
    <dbReference type="NCBI Taxonomy" id="2822138"/>
    <lineage>
        <taxon>Bacteria</taxon>
        <taxon>Pseudomonadati</taxon>
        <taxon>Pseudomonadota</taxon>
        <taxon>Gammaproteobacteria</taxon>
        <taxon>Pseudomonadales</taxon>
        <taxon>Pseudomonadaceae</taxon>
        <taxon>Metapseudomonas</taxon>
    </lineage>
</organism>